<reference evidence="1" key="1">
    <citation type="journal article" date="2022" name="Int. J. Mol. Sci.">
        <title>Draft Genome of Tanacetum Coccineum: Genomic Comparison of Closely Related Tanacetum-Family Plants.</title>
        <authorList>
            <person name="Yamashiro T."/>
            <person name="Shiraishi A."/>
            <person name="Nakayama K."/>
            <person name="Satake H."/>
        </authorList>
    </citation>
    <scope>NUCLEOTIDE SEQUENCE</scope>
</reference>
<reference evidence="1" key="2">
    <citation type="submission" date="2022-01" db="EMBL/GenBank/DDBJ databases">
        <authorList>
            <person name="Yamashiro T."/>
            <person name="Shiraishi A."/>
            <person name="Satake H."/>
            <person name="Nakayama K."/>
        </authorList>
    </citation>
    <scope>NUCLEOTIDE SEQUENCE</scope>
</reference>
<gene>
    <name evidence="1" type="ORF">Tco_0626466</name>
</gene>
<keyword evidence="2" id="KW-1185">Reference proteome</keyword>
<dbReference type="Proteomes" id="UP001151760">
    <property type="component" value="Unassembled WGS sequence"/>
</dbReference>
<dbReference type="EMBL" id="BQNB010008702">
    <property type="protein sequence ID" value="GJS53104.1"/>
    <property type="molecule type" value="Genomic_DNA"/>
</dbReference>
<evidence type="ECO:0008006" key="3">
    <source>
        <dbReference type="Google" id="ProtNLM"/>
    </source>
</evidence>
<evidence type="ECO:0000313" key="1">
    <source>
        <dbReference type="EMBL" id="GJS53104.1"/>
    </source>
</evidence>
<organism evidence="1 2">
    <name type="scientific">Tanacetum coccineum</name>
    <dbReference type="NCBI Taxonomy" id="301880"/>
    <lineage>
        <taxon>Eukaryota</taxon>
        <taxon>Viridiplantae</taxon>
        <taxon>Streptophyta</taxon>
        <taxon>Embryophyta</taxon>
        <taxon>Tracheophyta</taxon>
        <taxon>Spermatophyta</taxon>
        <taxon>Magnoliopsida</taxon>
        <taxon>eudicotyledons</taxon>
        <taxon>Gunneridae</taxon>
        <taxon>Pentapetalae</taxon>
        <taxon>asterids</taxon>
        <taxon>campanulids</taxon>
        <taxon>Asterales</taxon>
        <taxon>Asteraceae</taxon>
        <taxon>Asteroideae</taxon>
        <taxon>Anthemideae</taxon>
        <taxon>Anthemidinae</taxon>
        <taxon>Tanacetum</taxon>
    </lineage>
</organism>
<sequence>MNIKLSEEFLKELRSNAYYGMFDKDVADHIAEVLEILDLIKIPNVDIYRLCMKVFPLSLADDARRWWIDEGDGKITTWEELVEKFFCKFYPLSRDGKDEMLDEGDNSGVDLLEFISRSWNKEPMDDIVSSDDDWEEYDYGNPPNTYTNKKSLFKLIWMLMKKVALEKRMNGAKRIVRATIVN</sequence>
<proteinExistence type="predicted"/>
<protein>
    <recommendedName>
        <fullName evidence="3">Retrotransposon gag domain-containing protein</fullName>
    </recommendedName>
</protein>
<accession>A0ABQ4WJP1</accession>
<comment type="caution">
    <text evidence="1">The sequence shown here is derived from an EMBL/GenBank/DDBJ whole genome shotgun (WGS) entry which is preliminary data.</text>
</comment>
<evidence type="ECO:0000313" key="2">
    <source>
        <dbReference type="Proteomes" id="UP001151760"/>
    </source>
</evidence>
<name>A0ABQ4WJP1_9ASTR</name>